<organism evidence="2 3">
    <name type="scientific">Rhodophyticola porphyridii</name>
    <dbReference type="NCBI Taxonomy" id="1852017"/>
    <lineage>
        <taxon>Bacteria</taxon>
        <taxon>Pseudomonadati</taxon>
        <taxon>Pseudomonadota</taxon>
        <taxon>Alphaproteobacteria</taxon>
        <taxon>Rhodobacterales</taxon>
        <taxon>Roseobacteraceae</taxon>
        <taxon>Rhodophyticola</taxon>
    </lineage>
</organism>
<gene>
    <name evidence="2" type="ORF">D9R08_09660</name>
</gene>
<dbReference type="RefSeq" id="WP_121897840.1">
    <property type="nucleotide sequence ID" value="NZ_RCNT01000004.1"/>
</dbReference>
<comment type="caution">
    <text evidence="2">The sequence shown here is derived from an EMBL/GenBank/DDBJ whole genome shotgun (WGS) entry which is preliminary data.</text>
</comment>
<dbReference type="Proteomes" id="UP000281343">
    <property type="component" value="Unassembled WGS sequence"/>
</dbReference>
<reference evidence="2 3" key="1">
    <citation type="submission" date="2018-10" db="EMBL/GenBank/DDBJ databases">
        <authorList>
            <person name="Jung H.S."/>
            <person name="Jeon C.O."/>
        </authorList>
    </citation>
    <scope>NUCLEOTIDE SEQUENCE [LARGE SCALE GENOMIC DNA]</scope>
    <source>
        <strain evidence="2 3">MA-7-27</strain>
    </source>
</reference>
<evidence type="ECO:0008006" key="4">
    <source>
        <dbReference type="Google" id="ProtNLM"/>
    </source>
</evidence>
<dbReference type="AlphaFoldDB" id="A0A3L9YHP8"/>
<evidence type="ECO:0000313" key="3">
    <source>
        <dbReference type="Proteomes" id="UP000281343"/>
    </source>
</evidence>
<feature type="region of interest" description="Disordered" evidence="1">
    <location>
        <begin position="19"/>
        <end position="59"/>
    </location>
</feature>
<name>A0A3L9YHP8_9RHOB</name>
<evidence type="ECO:0000256" key="1">
    <source>
        <dbReference type="SAM" id="MobiDB-lite"/>
    </source>
</evidence>
<sequence>MLLRDLSTHAARTARRLRRSLKSHIGQTPSQDLGDLPPHIRRDIGIDTSRGPFRPLDRR</sequence>
<dbReference type="EMBL" id="RCNT01000004">
    <property type="protein sequence ID" value="RMA42360.1"/>
    <property type="molecule type" value="Genomic_DNA"/>
</dbReference>
<accession>A0A3L9YHP8</accession>
<protein>
    <recommendedName>
        <fullName evidence="4">DUF1127 domain-containing protein</fullName>
    </recommendedName>
</protein>
<proteinExistence type="predicted"/>
<keyword evidence="3" id="KW-1185">Reference proteome</keyword>
<evidence type="ECO:0000313" key="2">
    <source>
        <dbReference type="EMBL" id="RMA42360.1"/>
    </source>
</evidence>